<sequence>MSVFSGSRPSHAPAEYTAVQHDDDATENLPCEHAPVATRLSLAVDEQTSSHTTESQQSYQKVNERSKRSSEEVERGTVAQTIAGWPCGPRRLDGVSIPYLVGDALLILLPVAFLVLAITAWRLNGEPLSKTGQTVQRVMSVGPTIYPLAFAAIGGRCLRAIAIRLAERGTTISMLEKLLGSQSVVSAVGTAFTLRSLNLTTIALLFLWALSPLGGQSSLRLLQEANKTITETGTVYYSDPAATTELDEAFSWFSLIPTVLGASVAVSEEVKNRPVDLWGHPKIPRLDLIEQDSRRGVNVEGDWISVSPGNQTYSSWVGVNVQGLRPDTHAAFQVKSNYMLLDCKKLYGGNSSAIVKYLQDPRISVYPNLWPQNPQNYSQQELKMMSEARLLQGYMVGAEGSSFEYLSFFLKAAWNSTDGGAKKNVYFPDTIWKQESVEFWYGAKYRGFEDTEGVYDASSPKNGFQIHSCTQHVVTVDAHIECHSDECQVTKLRNTASAPNSACLSTASLALSCLKKGTRALSTFLTHLPRAVNVGALSKTMNPFDDFIGGGNVTYQNVIGDYTRDLSRQASAWGIQTVRASPFEHPAYPWTGAPYDPERFVNVTEATFTQALSVYQANIAWVVCLLLISTVLLLLAVANVAVCCATIAPDLFSYASSLARENPYTNTPHGGSALDGAKRSRLLGGMRVQIADVSPESEVGYVALKSLDEDDDFRDGKLRKDKTYW</sequence>
<organism evidence="1 2">
    <name type="scientific">Boeremia exigua</name>
    <dbReference type="NCBI Taxonomy" id="749465"/>
    <lineage>
        <taxon>Eukaryota</taxon>
        <taxon>Fungi</taxon>
        <taxon>Dikarya</taxon>
        <taxon>Ascomycota</taxon>
        <taxon>Pezizomycotina</taxon>
        <taxon>Dothideomycetes</taxon>
        <taxon>Pleosporomycetidae</taxon>
        <taxon>Pleosporales</taxon>
        <taxon>Pleosporineae</taxon>
        <taxon>Didymellaceae</taxon>
        <taxon>Boeremia</taxon>
    </lineage>
</organism>
<evidence type="ECO:0000313" key="1">
    <source>
        <dbReference type="EMBL" id="KAJ8106309.1"/>
    </source>
</evidence>
<keyword evidence="2" id="KW-1185">Reference proteome</keyword>
<name>A0ACC2HT98_9PLEO</name>
<protein>
    <submittedName>
        <fullName evidence="1">Uncharacterized protein</fullName>
    </submittedName>
</protein>
<dbReference type="EMBL" id="JAPHNI010001207">
    <property type="protein sequence ID" value="KAJ8106309.1"/>
    <property type="molecule type" value="Genomic_DNA"/>
</dbReference>
<dbReference type="Proteomes" id="UP001153331">
    <property type="component" value="Unassembled WGS sequence"/>
</dbReference>
<evidence type="ECO:0000313" key="2">
    <source>
        <dbReference type="Proteomes" id="UP001153331"/>
    </source>
</evidence>
<comment type="caution">
    <text evidence="1">The sequence shown here is derived from an EMBL/GenBank/DDBJ whole genome shotgun (WGS) entry which is preliminary data.</text>
</comment>
<gene>
    <name evidence="1" type="ORF">OPT61_g9621</name>
</gene>
<accession>A0ACC2HT98</accession>
<proteinExistence type="predicted"/>
<reference evidence="1" key="1">
    <citation type="submission" date="2022-11" db="EMBL/GenBank/DDBJ databases">
        <title>Genome Sequence of Boeremia exigua.</title>
        <authorList>
            <person name="Buettner E."/>
        </authorList>
    </citation>
    <scope>NUCLEOTIDE SEQUENCE</scope>
    <source>
        <strain evidence="1">CU02</strain>
    </source>
</reference>